<evidence type="ECO:0000313" key="2">
    <source>
        <dbReference type="Proteomes" id="UP001497392"/>
    </source>
</evidence>
<dbReference type="EMBL" id="CAXHTA020000003">
    <property type="protein sequence ID" value="CAL5220435.1"/>
    <property type="molecule type" value="Genomic_DNA"/>
</dbReference>
<organism evidence="1 2">
    <name type="scientific">Coccomyxa viridis</name>
    <dbReference type="NCBI Taxonomy" id="1274662"/>
    <lineage>
        <taxon>Eukaryota</taxon>
        <taxon>Viridiplantae</taxon>
        <taxon>Chlorophyta</taxon>
        <taxon>core chlorophytes</taxon>
        <taxon>Trebouxiophyceae</taxon>
        <taxon>Trebouxiophyceae incertae sedis</taxon>
        <taxon>Coccomyxaceae</taxon>
        <taxon>Coccomyxa</taxon>
    </lineage>
</organism>
<gene>
    <name evidence="1" type="primary">g2450</name>
    <name evidence="1" type="ORF">VP750_LOCUS2094</name>
</gene>
<name>A0ABP1FKF0_9CHLO</name>
<keyword evidence="2" id="KW-1185">Reference proteome</keyword>
<protein>
    <submittedName>
        <fullName evidence="1">G2450 protein</fullName>
    </submittedName>
</protein>
<reference evidence="1 2" key="1">
    <citation type="submission" date="2024-06" db="EMBL/GenBank/DDBJ databases">
        <authorList>
            <person name="Kraege A."/>
            <person name="Thomma B."/>
        </authorList>
    </citation>
    <scope>NUCLEOTIDE SEQUENCE [LARGE SCALE GENOMIC DNA]</scope>
</reference>
<comment type="caution">
    <text evidence="1">The sequence shown here is derived from an EMBL/GenBank/DDBJ whole genome shotgun (WGS) entry which is preliminary data.</text>
</comment>
<dbReference type="Proteomes" id="UP001497392">
    <property type="component" value="Unassembled WGS sequence"/>
</dbReference>
<accession>A0ABP1FKF0</accession>
<evidence type="ECO:0000313" key="1">
    <source>
        <dbReference type="EMBL" id="CAL5220435.1"/>
    </source>
</evidence>
<sequence>MMRAQGRADRDLCSMELACRAFYKVLSRPSGTGLCGRVLDLRTSRLRALSPEAFRGLQRRMFRYSNMLSDFSDVSMTGSETVLQ</sequence>
<proteinExistence type="predicted"/>